<keyword evidence="2" id="KW-0808">Transferase</keyword>
<dbReference type="PANTHER" id="PTHR19136">
    <property type="entry name" value="MOLYBDENUM COFACTOR GUANYLYLTRANSFERASE"/>
    <property type="match status" value="1"/>
</dbReference>
<dbReference type="GO" id="GO:0016779">
    <property type="term" value="F:nucleotidyltransferase activity"/>
    <property type="evidence" value="ECO:0007669"/>
    <property type="project" value="UniProtKB-ARBA"/>
</dbReference>
<dbReference type="InterPro" id="IPR013482">
    <property type="entry name" value="Molybde_CF_guanTrfase"/>
</dbReference>
<dbReference type="GO" id="GO:0046872">
    <property type="term" value="F:metal ion binding"/>
    <property type="evidence" value="ECO:0007669"/>
    <property type="project" value="UniProtKB-KW"/>
</dbReference>
<sequence length="219" mass="23893">MANAKTLILAGGQSSRMGTPKHLLPLPSTMQPLYQHLIRVVHAAAPETEVIYLSIADSSKLDDTLRSGTYTLSTNAGPTNIKLVKIPDRSPRDIGPAAGLLAAHRYDPDANWLVVACDFPLLEPAALQQLKMAFEEPVTCFTNKQGFCEPFLAIWSPHALQSLSESVDTGRTGPSYTVKHLGGKVILPKEDEWLLNTNTPEEWNAARTLIKPVQSEEGI</sequence>
<proteinExistence type="predicted"/>
<evidence type="ECO:0000313" key="9">
    <source>
        <dbReference type="EMBL" id="KAF3002543.1"/>
    </source>
</evidence>
<dbReference type="SUPFAM" id="SSF53448">
    <property type="entry name" value="Nucleotide-diphospho-sugar transferases"/>
    <property type="match status" value="1"/>
</dbReference>
<dbReference type="AlphaFoldDB" id="A0A9P4W6R3"/>
<comment type="caution">
    <text evidence="9">The sequence shown here is derived from an EMBL/GenBank/DDBJ whole genome shotgun (WGS) entry which is preliminary data.</text>
</comment>
<keyword evidence="1" id="KW-0963">Cytoplasm</keyword>
<evidence type="ECO:0000256" key="3">
    <source>
        <dbReference type="ARBA" id="ARBA00022723"/>
    </source>
</evidence>
<name>A0A9P4W6R3_CURKU</name>
<keyword evidence="7" id="KW-0501">Molybdenum cofactor biosynthesis</keyword>
<evidence type="ECO:0000256" key="1">
    <source>
        <dbReference type="ARBA" id="ARBA00022490"/>
    </source>
</evidence>
<evidence type="ECO:0000256" key="4">
    <source>
        <dbReference type="ARBA" id="ARBA00022741"/>
    </source>
</evidence>
<evidence type="ECO:0000256" key="5">
    <source>
        <dbReference type="ARBA" id="ARBA00022842"/>
    </source>
</evidence>
<protein>
    <recommendedName>
        <fullName evidence="8">MobA-like NTP transferase domain-containing protein</fullName>
    </recommendedName>
</protein>
<dbReference type="GO" id="GO:0006777">
    <property type="term" value="P:Mo-molybdopterin cofactor biosynthetic process"/>
    <property type="evidence" value="ECO:0007669"/>
    <property type="project" value="UniProtKB-KW"/>
</dbReference>
<keyword evidence="3" id="KW-0479">Metal-binding</keyword>
<dbReference type="GO" id="GO:0005525">
    <property type="term" value="F:GTP binding"/>
    <property type="evidence" value="ECO:0007669"/>
    <property type="project" value="UniProtKB-KW"/>
</dbReference>
<accession>A0A9P4W6R3</accession>
<dbReference type="CDD" id="cd02503">
    <property type="entry name" value="MobA"/>
    <property type="match status" value="1"/>
</dbReference>
<feature type="domain" description="MobA-like NTP transferase" evidence="8">
    <location>
        <begin position="7"/>
        <end position="166"/>
    </location>
</feature>
<evidence type="ECO:0000313" key="10">
    <source>
        <dbReference type="Proteomes" id="UP000801428"/>
    </source>
</evidence>
<evidence type="ECO:0000256" key="2">
    <source>
        <dbReference type="ARBA" id="ARBA00022679"/>
    </source>
</evidence>
<keyword evidence="4" id="KW-0547">Nucleotide-binding</keyword>
<dbReference type="InterPro" id="IPR025877">
    <property type="entry name" value="MobA-like_NTP_Trfase"/>
</dbReference>
<dbReference type="Pfam" id="PF12804">
    <property type="entry name" value="NTP_transf_3"/>
    <property type="match status" value="1"/>
</dbReference>
<reference evidence="9" key="1">
    <citation type="submission" date="2019-04" db="EMBL/GenBank/DDBJ databases">
        <title>Sequencing of skin fungus with MAO and IRED activity.</title>
        <authorList>
            <person name="Marsaioli A.J."/>
            <person name="Bonatto J.M.C."/>
            <person name="Reis Junior O."/>
        </authorList>
    </citation>
    <scope>NUCLEOTIDE SEQUENCE</scope>
    <source>
        <strain evidence="9">30M1</strain>
    </source>
</reference>
<gene>
    <name evidence="9" type="ORF">E8E13_007462</name>
</gene>
<evidence type="ECO:0000256" key="7">
    <source>
        <dbReference type="ARBA" id="ARBA00023150"/>
    </source>
</evidence>
<dbReference type="EMBL" id="SWKU01000011">
    <property type="protein sequence ID" value="KAF3002543.1"/>
    <property type="molecule type" value="Genomic_DNA"/>
</dbReference>
<evidence type="ECO:0000259" key="8">
    <source>
        <dbReference type="Pfam" id="PF12804"/>
    </source>
</evidence>
<dbReference type="Proteomes" id="UP000801428">
    <property type="component" value="Unassembled WGS sequence"/>
</dbReference>
<organism evidence="9 10">
    <name type="scientific">Curvularia kusanoi</name>
    <name type="common">Cochliobolus kusanoi</name>
    <dbReference type="NCBI Taxonomy" id="90978"/>
    <lineage>
        <taxon>Eukaryota</taxon>
        <taxon>Fungi</taxon>
        <taxon>Dikarya</taxon>
        <taxon>Ascomycota</taxon>
        <taxon>Pezizomycotina</taxon>
        <taxon>Dothideomycetes</taxon>
        <taxon>Pleosporomycetidae</taxon>
        <taxon>Pleosporales</taxon>
        <taxon>Pleosporineae</taxon>
        <taxon>Pleosporaceae</taxon>
        <taxon>Curvularia</taxon>
    </lineage>
</organism>
<dbReference type="PANTHER" id="PTHR19136:SF81">
    <property type="entry name" value="MOLYBDENUM COFACTOR GUANYLYLTRANSFERASE"/>
    <property type="match status" value="1"/>
</dbReference>
<evidence type="ECO:0000256" key="6">
    <source>
        <dbReference type="ARBA" id="ARBA00023134"/>
    </source>
</evidence>
<keyword evidence="5" id="KW-0460">Magnesium</keyword>
<dbReference type="Gene3D" id="3.90.550.10">
    <property type="entry name" value="Spore Coat Polysaccharide Biosynthesis Protein SpsA, Chain A"/>
    <property type="match status" value="1"/>
</dbReference>
<keyword evidence="10" id="KW-1185">Reference proteome</keyword>
<keyword evidence="6" id="KW-0342">GTP-binding</keyword>
<dbReference type="InterPro" id="IPR029044">
    <property type="entry name" value="Nucleotide-diphossugar_trans"/>
</dbReference>
<dbReference type="OrthoDB" id="20872at2759"/>